<keyword evidence="8 11" id="KW-0067">ATP-binding</keyword>
<keyword evidence="7 11" id="KW-0418">Kinase</keyword>
<evidence type="ECO:0000256" key="5">
    <source>
        <dbReference type="ARBA" id="ARBA00022726"/>
    </source>
</evidence>
<comment type="similarity">
    <text evidence="2 11">Belongs to the carbohydrate kinase PfkB family.</text>
</comment>
<gene>
    <name evidence="13" type="ORF">BOKJ2_LOCUS11378</name>
</gene>
<dbReference type="EMBL" id="CAJFDH010000005">
    <property type="protein sequence ID" value="CAD5225037.1"/>
    <property type="molecule type" value="Genomic_DNA"/>
</dbReference>
<comment type="function">
    <text evidence="11">ATP dependent phosphorylation of adenosine and other related nucleoside analogs to monophosphate derivatives.</text>
</comment>
<dbReference type="SUPFAM" id="SSF53613">
    <property type="entry name" value="Ribokinase-like"/>
    <property type="match status" value="1"/>
</dbReference>
<evidence type="ECO:0000256" key="1">
    <source>
        <dbReference type="ARBA" id="ARBA00004801"/>
    </source>
</evidence>
<proteinExistence type="inferred from homology"/>
<keyword evidence="11" id="KW-0539">Nucleus</keyword>
<dbReference type="GO" id="GO:0006166">
    <property type="term" value="P:purine ribonucleoside salvage"/>
    <property type="evidence" value="ECO:0007669"/>
    <property type="project" value="UniProtKB-KW"/>
</dbReference>
<dbReference type="GO" id="GO:0004001">
    <property type="term" value="F:adenosine kinase activity"/>
    <property type="evidence" value="ECO:0007669"/>
    <property type="project" value="UniProtKB-UniRule"/>
</dbReference>
<evidence type="ECO:0000256" key="10">
    <source>
        <dbReference type="PIRSR" id="PIRSR601805-1"/>
    </source>
</evidence>
<dbReference type="GO" id="GO:0006144">
    <property type="term" value="P:purine nucleobase metabolic process"/>
    <property type="evidence" value="ECO:0007669"/>
    <property type="project" value="TreeGrafter"/>
</dbReference>
<comment type="cofactor">
    <cofactor evidence="11">
        <name>Mg(2+)</name>
        <dbReference type="ChEBI" id="CHEBI:18420"/>
    </cofactor>
    <text evidence="11">Binds 3 Mg(2+) ions per subunit.</text>
</comment>
<feature type="active site" description="Proton acceptor" evidence="10">
    <location>
        <position position="302"/>
    </location>
</feature>
<dbReference type="Pfam" id="PF00294">
    <property type="entry name" value="PfkB"/>
    <property type="match status" value="1"/>
</dbReference>
<protein>
    <recommendedName>
        <fullName evidence="3 11">Adenosine kinase</fullName>
        <shortName evidence="11">AK</shortName>
        <ecNumber evidence="3 11">2.7.1.20</ecNumber>
    </recommendedName>
    <alternativeName>
        <fullName evidence="11">Adenosine 5'-phosphotransferase</fullName>
    </alternativeName>
</protein>
<feature type="domain" description="Carbohydrate kinase PfkB" evidence="12">
    <location>
        <begin position="31"/>
        <end position="341"/>
    </location>
</feature>
<keyword evidence="9 11" id="KW-0460">Magnesium</keyword>
<keyword evidence="5 11" id="KW-0660">Purine salvage</keyword>
<dbReference type="Gene3D" id="3.30.1110.10">
    <property type="match status" value="1"/>
</dbReference>
<comment type="caution">
    <text evidence="13">The sequence shown here is derived from an EMBL/GenBank/DDBJ whole genome shotgun (WGS) entry which is preliminary data.</text>
</comment>
<dbReference type="CDD" id="cd01168">
    <property type="entry name" value="adenosine_kinase"/>
    <property type="match status" value="1"/>
</dbReference>
<dbReference type="GO" id="GO:0005829">
    <property type="term" value="C:cytosol"/>
    <property type="evidence" value="ECO:0007669"/>
    <property type="project" value="TreeGrafter"/>
</dbReference>
<dbReference type="UniPathway" id="UPA00588">
    <property type="reaction ID" value="UER00659"/>
</dbReference>
<evidence type="ECO:0000256" key="4">
    <source>
        <dbReference type="ARBA" id="ARBA00022679"/>
    </source>
</evidence>
<evidence type="ECO:0000256" key="3">
    <source>
        <dbReference type="ARBA" id="ARBA00012119"/>
    </source>
</evidence>
<dbReference type="EMBL" id="CAJFCW020000005">
    <property type="protein sequence ID" value="CAG9120408.1"/>
    <property type="molecule type" value="Genomic_DNA"/>
</dbReference>
<evidence type="ECO:0000256" key="6">
    <source>
        <dbReference type="ARBA" id="ARBA00022741"/>
    </source>
</evidence>
<dbReference type="PROSITE" id="PS00584">
    <property type="entry name" value="PFKB_KINASES_2"/>
    <property type="match status" value="1"/>
</dbReference>
<dbReference type="InterPro" id="IPR001805">
    <property type="entry name" value="Adenokinase"/>
</dbReference>
<dbReference type="Proteomes" id="UP000614601">
    <property type="component" value="Unassembled WGS sequence"/>
</dbReference>
<keyword evidence="6 11" id="KW-0547">Nucleotide-binding</keyword>
<evidence type="ECO:0000259" key="12">
    <source>
        <dbReference type="Pfam" id="PF00294"/>
    </source>
</evidence>
<dbReference type="GO" id="GO:0044209">
    <property type="term" value="P:AMP salvage"/>
    <property type="evidence" value="ECO:0007669"/>
    <property type="project" value="UniProtKB-UniRule"/>
</dbReference>
<evidence type="ECO:0000313" key="14">
    <source>
        <dbReference type="Proteomes" id="UP000614601"/>
    </source>
</evidence>
<comment type="subunit">
    <text evidence="11">Monomer.</text>
</comment>
<evidence type="ECO:0000313" key="13">
    <source>
        <dbReference type="EMBL" id="CAD5225037.1"/>
    </source>
</evidence>
<dbReference type="GO" id="GO:0005634">
    <property type="term" value="C:nucleus"/>
    <property type="evidence" value="ECO:0007669"/>
    <property type="project" value="UniProtKB-SubCell"/>
</dbReference>
<dbReference type="AlphaFoldDB" id="A0A811LBX5"/>
<comment type="catalytic activity">
    <reaction evidence="11">
        <text>adenosine + ATP = AMP + ADP + H(+)</text>
        <dbReference type="Rhea" id="RHEA:20824"/>
        <dbReference type="ChEBI" id="CHEBI:15378"/>
        <dbReference type="ChEBI" id="CHEBI:16335"/>
        <dbReference type="ChEBI" id="CHEBI:30616"/>
        <dbReference type="ChEBI" id="CHEBI:456215"/>
        <dbReference type="ChEBI" id="CHEBI:456216"/>
        <dbReference type="EC" id="2.7.1.20"/>
    </reaction>
</comment>
<dbReference type="EC" id="2.7.1.20" evidence="3 11"/>
<dbReference type="FunFam" id="3.40.1190.20:FF:000014">
    <property type="entry name" value="ADO1p Adenosine kinase"/>
    <property type="match status" value="1"/>
</dbReference>
<evidence type="ECO:0000256" key="8">
    <source>
        <dbReference type="ARBA" id="ARBA00022840"/>
    </source>
</evidence>
<dbReference type="FunFam" id="3.30.1110.10:FF:000001">
    <property type="entry name" value="Adenosine kinase a"/>
    <property type="match status" value="1"/>
</dbReference>
<evidence type="ECO:0000256" key="11">
    <source>
        <dbReference type="RuleBase" id="RU368116"/>
    </source>
</evidence>
<reference evidence="13" key="1">
    <citation type="submission" date="2020-09" db="EMBL/GenBank/DDBJ databases">
        <authorList>
            <person name="Kikuchi T."/>
        </authorList>
    </citation>
    <scope>NUCLEOTIDE SEQUENCE</scope>
    <source>
        <strain evidence="13">SH1</strain>
    </source>
</reference>
<evidence type="ECO:0000256" key="7">
    <source>
        <dbReference type="ARBA" id="ARBA00022777"/>
    </source>
</evidence>
<organism evidence="13 14">
    <name type="scientific">Bursaphelenchus okinawaensis</name>
    <dbReference type="NCBI Taxonomy" id="465554"/>
    <lineage>
        <taxon>Eukaryota</taxon>
        <taxon>Metazoa</taxon>
        <taxon>Ecdysozoa</taxon>
        <taxon>Nematoda</taxon>
        <taxon>Chromadorea</taxon>
        <taxon>Rhabditida</taxon>
        <taxon>Tylenchina</taxon>
        <taxon>Tylenchomorpha</taxon>
        <taxon>Aphelenchoidea</taxon>
        <taxon>Aphelenchoididae</taxon>
        <taxon>Bursaphelenchus</taxon>
    </lineage>
</organism>
<dbReference type="PRINTS" id="PR00989">
    <property type="entry name" value="ADENOKINASE"/>
</dbReference>
<evidence type="ECO:0000256" key="9">
    <source>
        <dbReference type="ARBA" id="ARBA00022842"/>
    </source>
</evidence>
<dbReference type="OrthoDB" id="432447at2759"/>
<comment type="pathway">
    <text evidence="1 11">Purine metabolism; AMP biosynthesis via salvage pathway; AMP from adenosine: step 1/1.</text>
</comment>
<keyword evidence="4 11" id="KW-0808">Transferase</keyword>
<dbReference type="InterPro" id="IPR029056">
    <property type="entry name" value="Ribokinase-like"/>
</dbReference>
<accession>A0A811LBX5</accession>
<dbReference type="InterPro" id="IPR002173">
    <property type="entry name" value="Carboh/pur_kinase_PfkB_CS"/>
</dbReference>
<dbReference type="Gene3D" id="3.40.1190.20">
    <property type="match status" value="1"/>
</dbReference>
<dbReference type="Proteomes" id="UP000783686">
    <property type="component" value="Unassembled WGS sequence"/>
</dbReference>
<dbReference type="GO" id="GO:0005524">
    <property type="term" value="F:ATP binding"/>
    <property type="evidence" value="ECO:0007669"/>
    <property type="project" value="UniProtKB-UniRule"/>
</dbReference>
<name>A0A811LBX5_9BILA</name>
<keyword evidence="14" id="KW-1185">Reference proteome</keyword>
<evidence type="ECO:0000256" key="2">
    <source>
        <dbReference type="ARBA" id="ARBA00010688"/>
    </source>
</evidence>
<comment type="subcellular location">
    <subcellularLocation>
        <location evidence="11">Nucleus</location>
    </subcellularLocation>
</comment>
<sequence length="348" mass="38397">MSSGDFELPEGALLGMGNPLLDIQATVGLDLLEKYGLKQNDAILGEEKHLPLFEELTKNYKVNYVPGGANQNVFRVFQWIVGKPNRSVFFGAVGDDEYGKILANKARESGVNVQYQINKDVKTGTCAALVYEHHRSLCADLAAANTFTLSHLLTPENQQLIKNAQYYVVSGFFITVCPEGILHVAEHAAKENKLYCQNLSAPFVPLCFKEKLDQIIPYVDLLFCNESEIEAYAQSQGWETKDIKEQARKLAKADKVNQKRSRIVVVTQGHDPVIVVENDNLSEYPVPVLPKEKIVDTTGAGDAFCGGFLALYLQGKSIEASVNCGIWAAAHVIANDGCVFPEHIKYEA</sequence>
<dbReference type="InterPro" id="IPR011611">
    <property type="entry name" value="PfkB_dom"/>
</dbReference>
<dbReference type="PANTHER" id="PTHR45769">
    <property type="entry name" value="ADENOSINE KINASE"/>
    <property type="match status" value="1"/>
</dbReference>
<dbReference type="PANTHER" id="PTHR45769:SF3">
    <property type="entry name" value="ADENOSINE KINASE"/>
    <property type="match status" value="1"/>
</dbReference>